<evidence type="ECO:0000256" key="1">
    <source>
        <dbReference type="SAM" id="MobiDB-lite"/>
    </source>
</evidence>
<dbReference type="Proteomes" id="UP001054945">
    <property type="component" value="Unassembled WGS sequence"/>
</dbReference>
<sequence>MHGMKEGRMEKYKEGWMHGRKEEKDGWMEGKRVDGWMEGSKDGSLEWKKGRKDGWMNGREGRKNGSLDRWKKGREDGWKEGIYRYFFHVDTISELTHSWFLNKIYLIQNLFYFLR</sequence>
<comment type="caution">
    <text evidence="2">The sequence shown here is derived from an EMBL/GenBank/DDBJ whole genome shotgun (WGS) entry which is preliminary data.</text>
</comment>
<name>A0AAV4NP67_CAEEX</name>
<gene>
    <name evidence="2" type="ORF">CEXT_100491</name>
</gene>
<proteinExistence type="predicted"/>
<evidence type="ECO:0000313" key="3">
    <source>
        <dbReference type="Proteomes" id="UP001054945"/>
    </source>
</evidence>
<accession>A0AAV4NP67</accession>
<feature type="region of interest" description="Disordered" evidence="1">
    <location>
        <begin position="43"/>
        <end position="66"/>
    </location>
</feature>
<reference evidence="2 3" key="1">
    <citation type="submission" date="2021-06" db="EMBL/GenBank/DDBJ databases">
        <title>Caerostris extrusa draft genome.</title>
        <authorList>
            <person name="Kono N."/>
            <person name="Arakawa K."/>
        </authorList>
    </citation>
    <scope>NUCLEOTIDE SEQUENCE [LARGE SCALE GENOMIC DNA]</scope>
</reference>
<protein>
    <submittedName>
        <fullName evidence="2">Uncharacterized protein</fullName>
    </submittedName>
</protein>
<evidence type="ECO:0000313" key="2">
    <source>
        <dbReference type="EMBL" id="GIX85002.1"/>
    </source>
</evidence>
<organism evidence="2 3">
    <name type="scientific">Caerostris extrusa</name>
    <name type="common">Bark spider</name>
    <name type="synonym">Caerostris bankana</name>
    <dbReference type="NCBI Taxonomy" id="172846"/>
    <lineage>
        <taxon>Eukaryota</taxon>
        <taxon>Metazoa</taxon>
        <taxon>Ecdysozoa</taxon>
        <taxon>Arthropoda</taxon>
        <taxon>Chelicerata</taxon>
        <taxon>Arachnida</taxon>
        <taxon>Araneae</taxon>
        <taxon>Araneomorphae</taxon>
        <taxon>Entelegynae</taxon>
        <taxon>Araneoidea</taxon>
        <taxon>Araneidae</taxon>
        <taxon>Caerostris</taxon>
    </lineage>
</organism>
<dbReference type="EMBL" id="BPLR01021019">
    <property type="protein sequence ID" value="GIX85002.1"/>
    <property type="molecule type" value="Genomic_DNA"/>
</dbReference>
<dbReference type="AlphaFoldDB" id="A0AAV4NP67"/>
<keyword evidence="3" id="KW-1185">Reference proteome</keyword>